<dbReference type="GO" id="GO:0005829">
    <property type="term" value="C:cytosol"/>
    <property type="evidence" value="ECO:0007669"/>
    <property type="project" value="TreeGrafter"/>
</dbReference>
<dbReference type="SUPFAM" id="SSF50475">
    <property type="entry name" value="FMN-binding split barrel"/>
    <property type="match status" value="1"/>
</dbReference>
<dbReference type="EMBL" id="JAEKNQ010000054">
    <property type="protein sequence ID" value="MBJ7604142.1"/>
    <property type="molecule type" value="Genomic_DNA"/>
</dbReference>
<gene>
    <name evidence="3" type="ORF">JF888_13265</name>
</gene>
<dbReference type="InterPro" id="IPR019920">
    <property type="entry name" value="F420-binding_dom_put"/>
</dbReference>
<organism evidence="3 4">
    <name type="scientific">Candidatus Dormiibacter inghamiae</name>
    <dbReference type="NCBI Taxonomy" id="3127013"/>
    <lineage>
        <taxon>Bacteria</taxon>
        <taxon>Bacillati</taxon>
        <taxon>Candidatus Dormiibacterota</taxon>
        <taxon>Candidatus Dormibacteria</taxon>
        <taxon>Candidatus Dormibacterales</taxon>
        <taxon>Candidatus Dormibacteraceae</taxon>
        <taxon>Candidatus Dormiibacter</taxon>
    </lineage>
</organism>
<dbReference type="PANTHER" id="PTHR35176">
    <property type="entry name" value="HEME OXYGENASE HI_0854-RELATED"/>
    <property type="match status" value="1"/>
</dbReference>
<evidence type="ECO:0000313" key="3">
    <source>
        <dbReference type="EMBL" id="MBJ7604142.1"/>
    </source>
</evidence>
<dbReference type="NCBIfam" id="TIGR03618">
    <property type="entry name" value="Rv1155_F420"/>
    <property type="match status" value="1"/>
</dbReference>
<dbReference type="Pfam" id="PF01243">
    <property type="entry name" value="PNPOx_N"/>
    <property type="match status" value="1"/>
</dbReference>
<dbReference type="InterPro" id="IPR052019">
    <property type="entry name" value="F420H2_bilvrd_red/Heme_oxyg"/>
</dbReference>
<evidence type="ECO:0000256" key="1">
    <source>
        <dbReference type="ARBA" id="ARBA00023002"/>
    </source>
</evidence>
<name>A0A934KIJ9_9BACT</name>
<sequence length="137" mass="15275">MAASISPGFRQLLREKAYCEIATLMPDGSPQLTQVWVDTDGEHILVNTSEGRQKVRNVRRDPRVAVNIVDPANAWRIASVRGRVVDVTTEGADELIDNLAYKYLGREKYPFRRPGEVRVILKIAPETISAQGLDDTA</sequence>
<dbReference type="GO" id="GO:0070967">
    <property type="term" value="F:coenzyme F420 binding"/>
    <property type="evidence" value="ECO:0007669"/>
    <property type="project" value="TreeGrafter"/>
</dbReference>
<accession>A0A934KIJ9</accession>
<feature type="domain" description="Pyridoxamine 5'-phosphate oxidase N-terminal" evidence="2">
    <location>
        <begin position="9"/>
        <end position="130"/>
    </location>
</feature>
<dbReference type="Proteomes" id="UP000620075">
    <property type="component" value="Unassembled WGS sequence"/>
</dbReference>
<evidence type="ECO:0000313" key="4">
    <source>
        <dbReference type="Proteomes" id="UP000620075"/>
    </source>
</evidence>
<proteinExistence type="predicted"/>
<dbReference type="InterPro" id="IPR012349">
    <property type="entry name" value="Split_barrel_FMN-bd"/>
</dbReference>
<keyword evidence="1" id="KW-0560">Oxidoreductase</keyword>
<protein>
    <submittedName>
        <fullName evidence="3">PPOX class F420-dependent oxidoreductase</fullName>
    </submittedName>
</protein>
<evidence type="ECO:0000259" key="2">
    <source>
        <dbReference type="Pfam" id="PF01243"/>
    </source>
</evidence>
<comment type="caution">
    <text evidence="3">The sequence shown here is derived from an EMBL/GenBank/DDBJ whole genome shotgun (WGS) entry which is preliminary data.</text>
</comment>
<dbReference type="RefSeq" id="WP_338181280.1">
    <property type="nucleotide sequence ID" value="NZ_JAEKNQ010000054.1"/>
</dbReference>
<dbReference type="InterPro" id="IPR011576">
    <property type="entry name" value="Pyridox_Oxase_N"/>
</dbReference>
<reference evidence="3 4" key="1">
    <citation type="submission" date="2020-10" db="EMBL/GenBank/DDBJ databases">
        <title>Ca. Dormibacterota MAGs.</title>
        <authorList>
            <person name="Montgomery K."/>
        </authorList>
    </citation>
    <scope>NUCLEOTIDE SEQUENCE [LARGE SCALE GENOMIC DNA]</scope>
    <source>
        <strain evidence="3">SC8811_S16_3</strain>
    </source>
</reference>
<dbReference type="PANTHER" id="PTHR35176:SF6">
    <property type="entry name" value="HEME OXYGENASE HI_0854-RELATED"/>
    <property type="match status" value="1"/>
</dbReference>
<dbReference type="GO" id="GO:0016627">
    <property type="term" value="F:oxidoreductase activity, acting on the CH-CH group of donors"/>
    <property type="evidence" value="ECO:0007669"/>
    <property type="project" value="TreeGrafter"/>
</dbReference>
<dbReference type="AlphaFoldDB" id="A0A934KIJ9"/>
<dbReference type="Gene3D" id="2.30.110.10">
    <property type="entry name" value="Electron Transport, Fmn-binding Protein, Chain A"/>
    <property type="match status" value="1"/>
</dbReference>